<organism evidence="1">
    <name type="scientific">Tanacetum cinerariifolium</name>
    <name type="common">Dalmatian daisy</name>
    <name type="synonym">Chrysanthemum cinerariifolium</name>
    <dbReference type="NCBI Taxonomy" id="118510"/>
    <lineage>
        <taxon>Eukaryota</taxon>
        <taxon>Viridiplantae</taxon>
        <taxon>Streptophyta</taxon>
        <taxon>Embryophyta</taxon>
        <taxon>Tracheophyta</taxon>
        <taxon>Spermatophyta</taxon>
        <taxon>Magnoliopsida</taxon>
        <taxon>eudicotyledons</taxon>
        <taxon>Gunneridae</taxon>
        <taxon>Pentapetalae</taxon>
        <taxon>asterids</taxon>
        <taxon>campanulids</taxon>
        <taxon>Asterales</taxon>
        <taxon>Asteraceae</taxon>
        <taxon>Asteroideae</taxon>
        <taxon>Anthemideae</taxon>
        <taxon>Anthemidinae</taxon>
        <taxon>Tanacetum</taxon>
    </lineage>
</organism>
<sequence length="25" mass="2448">AAIAVRAAARILDLAAEIVALAALT</sequence>
<name>A0A699RZ52_TANCI</name>
<gene>
    <name evidence="1" type="ORF">Tci_862341</name>
</gene>
<dbReference type="EMBL" id="BKCJ011125925">
    <property type="protein sequence ID" value="GFC90371.1"/>
    <property type="molecule type" value="Genomic_DNA"/>
</dbReference>
<dbReference type="AlphaFoldDB" id="A0A699RZ52"/>
<protein>
    <submittedName>
        <fullName evidence="1">Uncharacterized protein</fullName>
    </submittedName>
</protein>
<reference evidence="1" key="1">
    <citation type="journal article" date="2019" name="Sci. Rep.">
        <title>Draft genome of Tanacetum cinerariifolium, the natural source of mosquito coil.</title>
        <authorList>
            <person name="Yamashiro T."/>
            <person name="Shiraishi A."/>
            <person name="Satake H."/>
            <person name="Nakayama K."/>
        </authorList>
    </citation>
    <scope>NUCLEOTIDE SEQUENCE</scope>
</reference>
<proteinExistence type="predicted"/>
<accession>A0A699RZ52</accession>
<feature type="non-terminal residue" evidence="1">
    <location>
        <position position="1"/>
    </location>
</feature>
<evidence type="ECO:0000313" key="1">
    <source>
        <dbReference type="EMBL" id="GFC90371.1"/>
    </source>
</evidence>
<comment type="caution">
    <text evidence="1">The sequence shown here is derived from an EMBL/GenBank/DDBJ whole genome shotgun (WGS) entry which is preliminary data.</text>
</comment>